<evidence type="ECO:0000313" key="3">
    <source>
        <dbReference type="Proteomes" id="UP000299102"/>
    </source>
</evidence>
<comment type="caution">
    <text evidence="2">The sequence shown here is derived from an EMBL/GenBank/DDBJ whole genome shotgun (WGS) entry which is preliminary data.</text>
</comment>
<dbReference type="AlphaFoldDB" id="A0A4C1XZ71"/>
<evidence type="ECO:0000313" key="2">
    <source>
        <dbReference type="EMBL" id="GBP67567.1"/>
    </source>
</evidence>
<dbReference type="EMBL" id="BGZK01000987">
    <property type="protein sequence ID" value="GBP67567.1"/>
    <property type="molecule type" value="Genomic_DNA"/>
</dbReference>
<sequence length="345" mass="40121">MSRRPSIRDLELKLKAALLELKASKEMCDCLISERDDHETELRSVIFMNTKLKGELAEMDVKCNDLTDQRDRLRVLVSEMDDCRNHYEQSLLQIQVLQEEHTCNINMDKLQHELDLCRVNETVRLCDSLLDSTARLDNRKQYFFYSSSSKKIKKFFKLNKFIRRSKKMIRQLNLSHKKINYKKQNIDLLKSINNYEMKLFERDSECQSLQNQMSRLQNSLAELSARIEPRNFNYTLDIKLNSDMSDDGLDCTASNKKTEQSIALNNKNASIPESVTSALHTVINNENETVIYSDELGIGLGPMLSGYMNHRAQVVDVKEIPVRSLHLYLHCMNITTRQTTLQSVQ</sequence>
<keyword evidence="3" id="KW-1185">Reference proteome</keyword>
<dbReference type="OrthoDB" id="7474798at2759"/>
<feature type="coiled-coil region" evidence="1">
    <location>
        <begin position="7"/>
        <end position="100"/>
    </location>
</feature>
<reference evidence="2 3" key="1">
    <citation type="journal article" date="2019" name="Commun. Biol.">
        <title>The bagworm genome reveals a unique fibroin gene that provides high tensile strength.</title>
        <authorList>
            <person name="Kono N."/>
            <person name="Nakamura H."/>
            <person name="Ohtoshi R."/>
            <person name="Tomita M."/>
            <person name="Numata K."/>
            <person name="Arakawa K."/>
        </authorList>
    </citation>
    <scope>NUCLEOTIDE SEQUENCE [LARGE SCALE GENOMIC DNA]</scope>
</reference>
<organism evidence="2 3">
    <name type="scientific">Eumeta variegata</name>
    <name type="common">Bagworm moth</name>
    <name type="synonym">Eumeta japonica</name>
    <dbReference type="NCBI Taxonomy" id="151549"/>
    <lineage>
        <taxon>Eukaryota</taxon>
        <taxon>Metazoa</taxon>
        <taxon>Ecdysozoa</taxon>
        <taxon>Arthropoda</taxon>
        <taxon>Hexapoda</taxon>
        <taxon>Insecta</taxon>
        <taxon>Pterygota</taxon>
        <taxon>Neoptera</taxon>
        <taxon>Endopterygota</taxon>
        <taxon>Lepidoptera</taxon>
        <taxon>Glossata</taxon>
        <taxon>Ditrysia</taxon>
        <taxon>Tineoidea</taxon>
        <taxon>Psychidae</taxon>
        <taxon>Oiketicinae</taxon>
        <taxon>Eumeta</taxon>
    </lineage>
</organism>
<proteinExistence type="predicted"/>
<name>A0A4C1XZ71_EUMVA</name>
<evidence type="ECO:0000256" key="1">
    <source>
        <dbReference type="SAM" id="Coils"/>
    </source>
</evidence>
<accession>A0A4C1XZ71</accession>
<gene>
    <name evidence="2" type="ORF">EVAR_98621_1</name>
</gene>
<protein>
    <submittedName>
        <fullName evidence="2">Uncharacterized protein</fullName>
    </submittedName>
</protein>
<dbReference type="Proteomes" id="UP000299102">
    <property type="component" value="Unassembled WGS sequence"/>
</dbReference>
<keyword evidence="1" id="KW-0175">Coiled coil</keyword>